<dbReference type="EMBL" id="CM039431">
    <property type="protein sequence ID" value="KAI4338060.1"/>
    <property type="molecule type" value="Genomic_DNA"/>
</dbReference>
<evidence type="ECO:0000313" key="1">
    <source>
        <dbReference type="EMBL" id="KAI4338060.1"/>
    </source>
</evidence>
<accession>A0ACB9NUI8</accession>
<reference evidence="1 2" key="1">
    <citation type="journal article" date="2022" name="DNA Res.">
        <title>Chromosomal-level genome assembly of the orchid tree Bauhinia variegata (Leguminosae; Cercidoideae) supports the allotetraploid origin hypothesis of Bauhinia.</title>
        <authorList>
            <person name="Zhong Y."/>
            <person name="Chen Y."/>
            <person name="Zheng D."/>
            <person name="Pang J."/>
            <person name="Liu Y."/>
            <person name="Luo S."/>
            <person name="Meng S."/>
            <person name="Qian L."/>
            <person name="Wei D."/>
            <person name="Dai S."/>
            <person name="Zhou R."/>
        </authorList>
    </citation>
    <scope>NUCLEOTIDE SEQUENCE [LARGE SCALE GENOMIC DNA]</scope>
    <source>
        <strain evidence="1">BV-YZ2020</strain>
    </source>
</reference>
<dbReference type="Proteomes" id="UP000828941">
    <property type="component" value="Chromosome 6"/>
</dbReference>
<protein>
    <submittedName>
        <fullName evidence="1">Uncharacterized protein</fullName>
    </submittedName>
</protein>
<name>A0ACB9NUI8_BAUVA</name>
<sequence>MGACDYLPPRAEEVAMLSLNSLPLGFRFRPTDEELIDYYLREKINGNDDEVRVIREIDVCKWEPWDLPDLSVVQSKDPEWFFFCPQDRKRTYWVMHEYRPTLKELDGTNPGQNAFVLCRLFRKQDETLEGSNCDEVEQTVLTPIAAKNSPEDLATIAVSPPSQVTEDRKHHGVLSSITENSEEATSNVITPTDCQSDGCDADYAQHPMTQPIATEVNPLESLGIFLNPIGETLDDKLFSPVHMHMPQHMYFQVNNEAEYGTNGENFAELLDSVVNWGDFSCDLSSSQKTQTISCGKDNGSGSDSEVEMASVPFTPSLQTGWPEVNIDRKHPFIGAAPEVYSTITSDLSGNQQKSNMGLLQNNSQMASLPDVAGQVYNVFNGYMESGNYNAVASSDNGTGIKIMTRQLRNELPNMNPLNQGTAARRILLQCKSHSVFTKPKESRKPEEEDSKPVIAGGRKVSENHAAADESVADTKVVNEPQKTSLDAADNSKIYQQHDTKANSISELKEALLFEGVPVKSKPCVSRKILSSVVFIFVVVVLIVFFANIWEYLKF</sequence>
<proteinExistence type="predicted"/>
<organism evidence="1 2">
    <name type="scientific">Bauhinia variegata</name>
    <name type="common">Purple orchid tree</name>
    <name type="synonym">Phanera variegata</name>
    <dbReference type="NCBI Taxonomy" id="167791"/>
    <lineage>
        <taxon>Eukaryota</taxon>
        <taxon>Viridiplantae</taxon>
        <taxon>Streptophyta</taxon>
        <taxon>Embryophyta</taxon>
        <taxon>Tracheophyta</taxon>
        <taxon>Spermatophyta</taxon>
        <taxon>Magnoliopsida</taxon>
        <taxon>eudicotyledons</taxon>
        <taxon>Gunneridae</taxon>
        <taxon>Pentapetalae</taxon>
        <taxon>rosids</taxon>
        <taxon>fabids</taxon>
        <taxon>Fabales</taxon>
        <taxon>Fabaceae</taxon>
        <taxon>Cercidoideae</taxon>
        <taxon>Cercideae</taxon>
        <taxon>Bauhiniinae</taxon>
        <taxon>Bauhinia</taxon>
    </lineage>
</organism>
<keyword evidence="2" id="KW-1185">Reference proteome</keyword>
<comment type="caution">
    <text evidence="1">The sequence shown here is derived from an EMBL/GenBank/DDBJ whole genome shotgun (WGS) entry which is preliminary data.</text>
</comment>
<evidence type="ECO:0000313" key="2">
    <source>
        <dbReference type="Proteomes" id="UP000828941"/>
    </source>
</evidence>
<gene>
    <name evidence="1" type="ORF">L6164_016414</name>
</gene>